<dbReference type="Proteomes" id="UP000321595">
    <property type="component" value="Chromosome"/>
</dbReference>
<accession>A0A5B8XSM9</accession>
<protein>
    <submittedName>
        <fullName evidence="1">Uncharacterized protein</fullName>
    </submittedName>
</protein>
<dbReference type="AlphaFoldDB" id="A0A5B8XSM9"/>
<dbReference type="OrthoDB" id="5478300at2"/>
<dbReference type="RefSeq" id="WP_146961105.1">
    <property type="nucleotide sequence ID" value="NZ_CP042467.1"/>
</dbReference>
<evidence type="ECO:0000313" key="2">
    <source>
        <dbReference type="Proteomes" id="UP000321595"/>
    </source>
</evidence>
<sequence>MRGLILLLILLGLGCGTDPGAVNAPPTLELDVSGEVSYELGDIIRITMSGEDPEQGPVTFSVENLPDRALVQSSGSFAVMTWDPVASDVTPDGQPLSAVFVATDEFGARTERVVRINIRSGSGAPRFTNSNSVLHNAGSGPVVFDVTIRDDDSSGVSIAMPSGFAPAGAELTSTGPFSARFGWEPSAEQLERRVHTVRFIANDSQNDPVEQTVSIILKKETQNTTEPRELDATCRFESAVEYQSLAAQFGASDYAIKASITASGREAGYDRLVLNWTTEDVWNDWSLPWQSSEMMPAGEDFVGVIPNPVLTEGSQEIYYEICAINDDAEEGDQSAYLCGPTSLFDSFIVYPPGTDACDSFAPFNTTIDLARNLGGDWELERICAGETLFYEITLGTGQESTLYLVYPLSAAPTVQVYDVNRTLLPAPTPATCGGFTDIFLTNPGASTKFYIEIQANENAANIPFQIVAETRDMMNPTECLDAQYEPNDSLMTATPITTASASFTGLEICRSDDLDVYSFQADAGELINVDLAFSHEIGDIDLKLFRPSQTSIGKIAPSAAWSVGVSDEESIEYVTTEAGMHHILVYSNRPNRYSMTFERSDASGVCVDTDGGGIGTNDTQGDAEFIADGLSEGLKVCAAAEDWFSFPVIDYNTETFEIEVAATEGAPSDLTVEVWDTFGRLGTAVESGGALKFTLFPLNNEEHYIRVLSGGAVTYSLELTVLFGI</sequence>
<proteinExistence type="predicted"/>
<dbReference type="EMBL" id="CP042467">
    <property type="protein sequence ID" value="QED28564.1"/>
    <property type="molecule type" value="Genomic_DNA"/>
</dbReference>
<gene>
    <name evidence="1" type="ORF">FRD01_15250</name>
</gene>
<evidence type="ECO:0000313" key="1">
    <source>
        <dbReference type="EMBL" id="QED28564.1"/>
    </source>
</evidence>
<dbReference type="PROSITE" id="PS51257">
    <property type="entry name" value="PROKAR_LIPOPROTEIN"/>
    <property type="match status" value="1"/>
</dbReference>
<reference evidence="1 2" key="1">
    <citation type="submission" date="2019-08" db="EMBL/GenBank/DDBJ databases">
        <authorList>
            <person name="Liang Q."/>
        </authorList>
    </citation>
    <scope>NUCLEOTIDE SEQUENCE [LARGE SCALE GENOMIC DNA]</scope>
    <source>
        <strain evidence="1 2">V1718</strain>
    </source>
</reference>
<dbReference type="KEGG" id="bbae:FRD01_15250"/>
<name>A0A5B8XSM9_9DELT</name>
<dbReference type="Gene3D" id="2.60.120.380">
    <property type="match status" value="1"/>
</dbReference>
<organism evidence="1 2">
    <name type="scientific">Microvenator marinus</name>
    <dbReference type="NCBI Taxonomy" id="2600177"/>
    <lineage>
        <taxon>Bacteria</taxon>
        <taxon>Deltaproteobacteria</taxon>
        <taxon>Bradymonadales</taxon>
        <taxon>Microvenatoraceae</taxon>
        <taxon>Microvenator</taxon>
    </lineage>
</organism>
<keyword evidence="2" id="KW-1185">Reference proteome</keyword>
<dbReference type="SUPFAM" id="SSF89260">
    <property type="entry name" value="Collagen-binding domain"/>
    <property type="match status" value="1"/>
</dbReference>